<comment type="caution">
    <text evidence="2">The sequence shown here is derived from an EMBL/GenBank/DDBJ whole genome shotgun (WGS) entry which is preliminary data.</text>
</comment>
<accession>A0A553PHN1</accession>
<keyword evidence="1" id="KW-0732">Signal</keyword>
<proteinExistence type="predicted"/>
<keyword evidence="3" id="KW-1185">Reference proteome</keyword>
<feature type="chain" id="PRO_5021871571" description="Peptidase S1 domain-containing protein" evidence="1">
    <location>
        <begin position="18"/>
        <end position="70"/>
    </location>
</feature>
<organism evidence="2 3">
    <name type="scientific">Tigriopus californicus</name>
    <name type="common">Marine copepod</name>
    <dbReference type="NCBI Taxonomy" id="6832"/>
    <lineage>
        <taxon>Eukaryota</taxon>
        <taxon>Metazoa</taxon>
        <taxon>Ecdysozoa</taxon>
        <taxon>Arthropoda</taxon>
        <taxon>Crustacea</taxon>
        <taxon>Multicrustacea</taxon>
        <taxon>Hexanauplia</taxon>
        <taxon>Copepoda</taxon>
        <taxon>Harpacticoida</taxon>
        <taxon>Harpacticidae</taxon>
        <taxon>Tigriopus</taxon>
    </lineage>
</organism>
<evidence type="ECO:0000256" key="1">
    <source>
        <dbReference type="SAM" id="SignalP"/>
    </source>
</evidence>
<name>A0A553PHN1_TIGCA</name>
<sequence>MFSKFLVAGLLATSVRAIENPGDDPLQWLRDSIPGEPGVDYPIFSSVQETSFSCEGRVFGGENTIKSLNN</sequence>
<dbReference type="EMBL" id="VCGU01000004">
    <property type="protein sequence ID" value="TRY77186.1"/>
    <property type="molecule type" value="Genomic_DNA"/>
</dbReference>
<evidence type="ECO:0000313" key="3">
    <source>
        <dbReference type="Proteomes" id="UP000318571"/>
    </source>
</evidence>
<gene>
    <name evidence="2" type="ORF">TCAL_17010</name>
</gene>
<dbReference type="AlphaFoldDB" id="A0A553PHN1"/>
<evidence type="ECO:0000313" key="2">
    <source>
        <dbReference type="EMBL" id="TRY77186.1"/>
    </source>
</evidence>
<feature type="signal peptide" evidence="1">
    <location>
        <begin position="1"/>
        <end position="17"/>
    </location>
</feature>
<reference evidence="2 3" key="1">
    <citation type="journal article" date="2018" name="Nat. Ecol. Evol.">
        <title>Genomic signatures of mitonuclear coevolution across populations of Tigriopus californicus.</title>
        <authorList>
            <person name="Barreto F.S."/>
            <person name="Watson E.T."/>
            <person name="Lima T.G."/>
            <person name="Willett C.S."/>
            <person name="Edmands S."/>
            <person name="Li W."/>
            <person name="Burton R.S."/>
        </authorList>
    </citation>
    <scope>NUCLEOTIDE SEQUENCE [LARGE SCALE GENOMIC DNA]</scope>
    <source>
        <strain evidence="2 3">San Diego</strain>
    </source>
</reference>
<evidence type="ECO:0008006" key="4">
    <source>
        <dbReference type="Google" id="ProtNLM"/>
    </source>
</evidence>
<protein>
    <recommendedName>
        <fullName evidence="4">Peptidase S1 domain-containing protein</fullName>
    </recommendedName>
</protein>
<dbReference type="Proteomes" id="UP000318571">
    <property type="component" value="Chromosome 5"/>
</dbReference>